<evidence type="ECO:0000313" key="3">
    <source>
        <dbReference type="Proteomes" id="UP001589610"/>
    </source>
</evidence>
<evidence type="ECO:0000256" key="1">
    <source>
        <dbReference type="SAM" id="MobiDB-lite"/>
    </source>
</evidence>
<organism evidence="2 3">
    <name type="scientific">Streptosporangium vulgare</name>
    <dbReference type="NCBI Taxonomy" id="46190"/>
    <lineage>
        <taxon>Bacteria</taxon>
        <taxon>Bacillati</taxon>
        <taxon>Actinomycetota</taxon>
        <taxon>Actinomycetes</taxon>
        <taxon>Streptosporangiales</taxon>
        <taxon>Streptosporangiaceae</taxon>
        <taxon>Streptosporangium</taxon>
    </lineage>
</organism>
<reference evidence="2 3" key="1">
    <citation type="submission" date="2024-09" db="EMBL/GenBank/DDBJ databases">
        <authorList>
            <person name="Sun Q."/>
            <person name="Mori K."/>
        </authorList>
    </citation>
    <scope>NUCLEOTIDE SEQUENCE [LARGE SCALE GENOMIC DNA]</scope>
    <source>
        <strain evidence="2 3">JCM 3028</strain>
    </source>
</reference>
<dbReference type="Proteomes" id="UP001589610">
    <property type="component" value="Unassembled WGS sequence"/>
</dbReference>
<protein>
    <recommendedName>
        <fullName evidence="4">DUF4439 domain-containing protein</fullName>
    </recommendedName>
</protein>
<dbReference type="EMBL" id="JBHMBS010000028">
    <property type="protein sequence ID" value="MFB9681005.1"/>
    <property type="molecule type" value="Genomic_DNA"/>
</dbReference>
<dbReference type="RefSeq" id="WP_344748452.1">
    <property type="nucleotide sequence ID" value="NZ_BAAAWW010000159.1"/>
</dbReference>
<evidence type="ECO:0000313" key="2">
    <source>
        <dbReference type="EMBL" id="MFB9681005.1"/>
    </source>
</evidence>
<name>A0ABV5TPE8_9ACTN</name>
<gene>
    <name evidence="2" type="ORF">ACFFRH_36485</name>
</gene>
<accession>A0ABV5TPE8</accession>
<evidence type="ECO:0008006" key="4">
    <source>
        <dbReference type="Google" id="ProtNLM"/>
    </source>
</evidence>
<proteinExistence type="predicted"/>
<sequence>MSSKTARRPRVPAQPVRSSNRTGLIVAVLAAVAVAGPVGYLLGLPDSSQVAVADMREAEAKRDVQQIGELTATARVTAGELNGVLAGLAEVLPKDGKPGTRSAEPAEVDGWRRVVRQAVDRHADTPSGATATNVARAGLRSAVDAMAIAVDAYAAGSGLPEGSRQTFLDLAARQRSAAIVTWSIAATQLDQISVDAGKGHQHVYLTGDPGEGGMSADTLPEGSSD</sequence>
<feature type="region of interest" description="Disordered" evidence="1">
    <location>
        <begin position="205"/>
        <end position="225"/>
    </location>
</feature>
<keyword evidence="3" id="KW-1185">Reference proteome</keyword>
<comment type="caution">
    <text evidence="2">The sequence shown here is derived from an EMBL/GenBank/DDBJ whole genome shotgun (WGS) entry which is preliminary data.</text>
</comment>